<dbReference type="OrthoDB" id="5327148at2759"/>
<evidence type="ECO:0000256" key="2">
    <source>
        <dbReference type="SAM" id="Phobius"/>
    </source>
</evidence>
<evidence type="ECO:0000256" key="1">
    <source>
        <dbReference type="SAM" id="MobiDB-lite"/>
    </source>
</evidence>
<evidence type="ECO:0000313" key="4">
    <source>
        <dbReference type="EMBL" id="EPS98850.1"/>
    </source>
</evidence>
<reference evidence="4 5" key="1">
    <citation type="journal article" date="2012" name="Science">
        <title>The Paleozoic origin of enzymatic lignin decomposition reconstructed from 31 fungal genomes.</title>
        <authorList>
            <person name="Floudas D."/>
            <person name="Binder M."/>
            <person name="Riley R."/>
            <person name="Barry K."/>
            <person name="Blanchette R.A."/>
            <person name="Henrissat B."/>
            <person name="Martinez A.T."/>
            <person name="Otillar R."/>
            <person name="Spatafora J.W."/>
            <person name="Yadav J.S."/>
            <person name="Aerts A."/>
            <person name="Benoit I."/>
            <person name="Boyd A."/>
            <person name="Carlson A."/>
            <person name="Copeland A."/>
            <person name="Coutinho P.M."/>
            <person name="de Vries R.P."/>
            <person name="Ferreira P."/>
            <person name="Findley K."/>
            <person name="Foster B."/>
            <person name="Gaskell J."/>
            <person name="Glotzer D."/>
            <person name="Gorecki P."/>
            <person name="Heitman J."/>
            <person name="Hesse C."/>
            <person name="Hori C."/>
            <person name="Igarashi K."/>
            <person name="Jurgens J.A."/>
            <person name="Kallen N."/>
            <person name="Kersten P."/>
            <person name="Kohler A."/>
            <person name="Kuees U."/>
            <person name="Kumar T.K.A."/>
            <person name="Kuo A."/>
            <person name="LaButti K."/>
            <person name="Larrondo L.F."/>
            <person name="Lindquist E."/>
            <person name="Ling A."/>
            <person name="Lombard V."/>
            <person name="Lucas S."/>
            <person name="Lundell T."/>
            <person name="Martin R."/>
            <person name="McLaughlin D.J."/>
            <person name="Morgenstern I."/>
            <person name="Morin E."/>
            <person name="Murat C."/>
            <person name="Nagy L.G."/>
            <person name="Nolan M."/>
            <person name="Ohm R.A."/>
            <person name="Patyshakuliyeva A."/>
            <person name="Rokas A."/>
            <person name="Ruiz-Duenas F.J."/>
            <person name="Sabat G."/>
            <person name="Salamov A."/>
            <person name="Samejima M."/>
            <person name="Schmutz J."/>
            <person name="Slot J.C."/>
            <person name="St John F."/>
            <person name="Stenlid J."/>
            <person name="Sun H."/>
            <person name="Sun S."/>
            <person name="Syed K."/>
            <person name="Tsang A."/>
            <person name="Wiebenga A."/>
            <person name="Young D."/>
            <person name="Pisabarro A."/>
            <person name="Eastwood D.C."/>
            <person name="Martin F."/>
            <person name="Cullen D."/>
            <person name="Grigoriev I.V."/>
            <person name="Hibbett D.S."/>
        </authorList>
    </citation>
    <scope>NUCLEOTIDE SEQUENCE</scope>
    <source>
        <strain evidence="5">FP-58527</strain>
    </source>
</reference>
<organism evidence="4 5">
    <name type="scientific">Fomitopsis schrenkii</name>
    <name type="common">Brown rot fungus</name>
    <dbReference type="NCBI Taxonomy" id="2126942"/>
    <lineage>
        <taxon>Eukaryota</taxon>
        <taxon>Fungi</taxon>
        <taxon>Dikarya</taxon>
        <taxon>Basidiomycota</taxon>
        <taxon>Agaricomycotina</taxon>
        <taxon>Agaricomycetes</taxon>
        <taxon>Polyporales</taxon>
        <taxon>Fomitopsis</taxon>
    </lineage>
</organism>
<dbReference type="eggNOG" id="ENOG502SK2J">
    <property type="taxonomic scope" value="Eukaryota"/>
</dbReference>
<feature type="transmembrane region" description="Helical" evidence="2">
    <location>
        <begin position="85"/>
        <end position="105"/>
    </location>
</feature>
<dbReference type="InterPro" id="IPR056019">
    <property type="entry name" value="DUF7598"/>
</dbReference>
<keyword evidence="2" id="KW-1133">Transmembrane helix</keyword>
<keyword evidence="2" id="KW-0472">Membrane</keyword>
<dbReference type="Pfam" id="PF24535">
    <property type="entry name" value="DUF7598"/>
    <property type="match status" value="1"/>
</dbReference>
<keyword evidence="5" id="KW-1185">Reference proteome</keyword>
<dbReference type="HOGENOM" id="CLU_085798_0_0_1"/>
<dbReference type="STRING" id="743788.S8FB64"/>
<evidence type="ECO:0000313" key="5">
    <source>
        <dbReference type="Proteomes" id="UP000015241"/>
    </source>
</evidence>
<name>S8FB64_FOMSC</name>
<keyword evidence="2" id="KW-0812">Transmembrane</keyword>
<protein>
    <recommendedName>
        <fullName evidence="3">DUF7598 domain-containing protein</fullName>
    </recommendedName>
</protein>
<evidence type="ECO:0000259" key="3">
    <source>
        <dbReference type="Pfam" id="PF24535"/>
    </source>
</evidence>
<feature type="domain" description="DUF7598" evidence="3">
    <location>
        <begin position="87"/>
        <end position="170"/>
    </location>
</feature>
<feature type="transmembrane region" description="Helical" evidence="2">
    <location>
        <begin position="126"/>
        <end position="144"/>
    </location>
</feature>
<feature type="transmembrane region" description="Helical" evidence="2">
    <location>
        <begin position="150"/>
        <end position="172"/>
    </location>
</feature>
<accession>S8FB64</accession>
<feature type="region of interest" description="Disordered" evidence="1">
    <location>
        <begin position="259"/>
        <end position="323"/>
    </location>
</feature>
<feature type="region of interest" description="Disordered" evidence="1">
    <location>
        <begin position="202"/>
        <end position="229"/>
    </location>
</feature>
<sequence length="323" mass="34556">MAQNRARGYIFILLNIVRALSIIGLVLLFASSIVTLVQDIKAVNAFIAEGSHHEILVSSGNSTETVDCSDMDYVPGSTVPNQPAGAFWAVLNRLLIIFQVIVLILSEVGWPATFFNRFFPILGDDFGLGALGVIQCLLGAAVLSHHVDEFSLVSAFFLFSIGCLNILLGLIFREKAKPRRALRAWKETDDVLPRTSLRSGPRPFLASASSGSSALNPVAPWGDEKGADAARSGTLLGQKSGMGFGRQGEKAALARGHTLTTPEPTLPQYVPRPTALSPAPTYVSRAVRHSPEPAPEADEHGRRVSGVSYASDDDASTHSPRAV</sequence>
<dbReference type="InParanoid" id="S8FB64"/>
<gene>
    <name evidence="4" type="ORF">FOMPIDRAFT_1024435</name>
</gene>
<proteinExistence type="predicted"/>
<feature type="transmembrane region" description="Helical" evidence="2">
    <location>
        <begin position="12"/>
        <end position="34"/>
    </location>
</feature>
<dbReference type="AlphaFoldDB" id="S8FB64"/>
<dbReference type="Proteomes" id="UP000015241">
    <property type="component" value="Unassembled WGS sequence"/>
</dbReference>
<dbReference type="EMBL" id="KE504161">
    <property type="protein sequence ID" value="EPS98850.1"/>
    <property type="molecule type" value="Genomic_DNA"/>
</dbReference>